<dbReference type="Pfam" id="PF01103">
    <property type="entry name" value="Omp85"/>
    <property type="match status" value="1"/>
</dbReference>
<evidence type="ECO:0000256" key="3">
    <source>
        <dbReference type="ARBA" id="ARBA00022692"/>
    </source>
</evidence>
<dbReference type="Gene3D" id="3.10.20.310">
    <property type="entry name" value="membrane protein fhac"/>
    <property type="match status" value="5"/>
</dbReference>
<dbReference type="GO" id="GO:0043165">
    <property type="term" value="P:Gram-negative-bacterium-type cell outer membrane assembly"/>
    <property type="evidence" value="ECO:0007669"/>
    <property type="project" value="UniProtKB-UniRule"/>
</dbReference>
<dbReference type="PROSITE" id="PS51779">
    <property type="entry name" value="POTRA"/>
    <property type="match status" value="3"/>
</dbReference>
<organism evidence="11 12">
    <name type="scientific">Histidinibacterium lentulum</name>
    <dbReference type="NCBI Taxonomy" id="2480588"/>
    <lineage>
        <taxon>Bacteria</taxon>
        <taxon>Pseudomonadati</taxon>
        <taxon>Pseudomonadota</taxon>
        <taxon>Alphaproteobacteria</taxon>
        <taxon>Rhodobacterales</taxon>
        <taxon>Paracoccaceae</taxon>
        <taxon>Histidinibacterium</taxon>
    </lineage>
</organism>
<evidence type="ECO:0000256" key="4">
    <source>
        <dbReference type="ARBA" id="ARBA00022729"/>
    </source>
</evidence>
<feature type="signal peptide" evidence="8">
    <location>
        <begin position="1"/>
        <end position="33"/>
    </location>
</feature>
<evidence type="ECO:0000256" key="6">
    <source>
        <dbReference type="ARBA" id="ARBA00023136"/>
    </source>
</evidence>
<sequence length="774" mass="85187" precursor="true">MHRTPRRAKARVFKLDHVLALVLGSALASPVAAQTYAFNSVAIEGNARIDDATILAYAGIARGETVTAAELNDAAQAIRASGQFDLVEVTPRGSTLAITVRELPVIRAIGIEGNRSIRDEQIRALLGSQERRVYSPAQAEADTAAITQAYANEGQVNAIIRPQIIRRDASTVDLVFEVNESGVSEIERISFVGNRAFNEGRLRRVLETKQAGLLRALVRRDTYSPERLQFDRQLLTDFYNSRGYADFQIQSVDVQLTRERDAYLVTFFVQEGQQFRIGETGVVSEVAGADPAEFAAATRLRSGQVYSPTQIETDIARLETLAIRKGLNFVRVDPRIDRDPQGRLLNVTYALVPGERIFVERIDIEGNTTTLDRVIRQQFRTVEGDPFNPRAIRESAERIRALGYFANADVNARQGSTPDQVVIDVDVVEQPTGSLSFGANFNSDDGVSLIASFSEDNFLGRGQELAFDVSLGEDRQNFRVSFAEPALLGRDLRFTFGASYQTTDNANALFDTETLRIQPGIVFPVSDNGRLGLFYALDITDITGVQGDPPDPPEDRASLLIFEDAAEGRVATQSVGYQYSWDSRRAGLDRNSGIALRFSQEFGVGDANFVKTEASALAQTRVLNDEVTLTAAIEAGNLSYNDGDSRITDRFFLGSRDIRGFEARGIGPRDADTDDALGGNQYAVARLEAQFPLGLPEEYGIRGGVFLDHGAIWDVGDTTGVNVLYDEFSARTVAGVSIFWTTPLGPLRFNFTEPLDVRDRDRTKDFDLTISTSF</sequence>
<feature type="domain" description="POTRA" evidence="10">
    <location>
        <begin position="104"/>
        <end position="181"/>
    </location>
</feature>
<evidence type="ECO:0000313" key="11">
    <source>
        <dbReference type="EMBL" id="ROU04202.1"/>
    </source>
</evidence>
<evidence type="ECO:0000256" key="2">
    <source>
        <dbReference type="ARBA" id="ARBA00022452"/>
    </source>
</evidence>
<protein>
    <recommendedName>
        <fullName evidence="8 9">Outer membrane protein assembly factor BamA</fullName>
    </recommendedName>
</protein>
<accession>A0A3N2R9Q3</accession>
<feature type="domain" description="POTRA" evidence="10">
    <location>
        <begin position="36"/>
        <end position="103"/>
    </location>
</feature>
<evidence type="ECO:0000256" key="9">
    <source>
        <dbReference type="NCBIfam" id="TIGR03303"/>
    </source>
</evidence>
<reference evidence="11 12" key="1">
    <citation type="submission" date="2018-10" db="EMBL/GenBank/DDBJ databases">
        <title>Histidinibacterium lentulum gen. nov., sp. nov., a marine bacterium from the culture broth of Picochlorum sp. 122.</title>
        <authorList>
            <person name="Wang G."/>
        </authorList>
    </citation>
    <scope>NUCLEOTIDE SEQUENCE [LARGE SCALE GENOMIC DNA]</scope>
    <source>
        <strain evidence="11 12">B17</strain>
    </source>
</reference>
<dbReference type="EMBL" id="RDRB01000001">
    <property type="protein sequence ID" value="ROU04202.1"/>
    <property type="molecule type" value="Genomic_DNA"/>
</dbReference>
<keyword evidence="12" id="KW-1185">Reference proteome</keyword>
<dbReference type="GO" id="GO:0009279">
    <property type="term" value="C:cell outer membrane"/>
    <property type="evidence" value="ECO:0007669"/>
    <property type="project" value="UniProtKB-SubCell"/>
</dbReference>
<dbReference type="RefSeq" id="WP_123640611.1">
    <property type="nucleotide sequence ID" value="NZ_ML119081.1"/>
</dbReference>
<keyword evidence="2 8" id="KW-1134">Transmembrane beta strand</keyword>
<evidence type="ECO:0000256" key="7">
    <source>
        <dbReference type="ARBA" id="ARBA00023237"/>
    </source>
</evidence>
<dbReference type="NCBIfam" id="TIGR03303">
    <property type="entry name" value="OM_YaeT"/>
    <property type="match status" value="1"/>
</dbReference>
<dbReference type="InterPro" id="IPR010827">
    <property type="entry name" value="BamA/TamA_POTRA"/>
</dbReference>
<evidence type="ECO:0000256" key="1">
    <source>
        <dbReference type="ARBA" id="ARBA00004370"/>
    </source>
</evidence>
<evidence type="ECO:0000256" key="5">
    <source>
        <dbReference type="ARBA" id="ARBA00022737"/>
    </source>
</evidence>
<feature type="domain" description="POTRA" evidence="10">
    <location>
        <begin position="357"/>
        <end position="430"/>
    </location>
</feature>
<feature type="chain" id="PRO_5018342564" description="Outer membrane protein assembly factor BamA" evidence="8">
    <location>
        <begin position="34"/>
        <end position="774"/>
    </location>
</feature>
<dbReference type="InterPro" id="IPR023707">
    <property type="entry name" value="OM_assembly_BamA"/>
</dbReference>
<keyword evidence="7 8" id="KW-0998">Cell outer membrane</keyword>
<evidence type="ECO:0000259" key="10">
    <source>
        <dbReference type="PROSITE" id="PS51779"/>
    </source>
</evidence>
<name>A0A3N2R9Q3_9RHOB</name>
<dbReference type="InterPro" id="IPR034746">
    <property type="entry name" value="POTRA"/>
</dbReference>
<comment type="subcellular location">
    <subcellularLocation>
        <location evidence="8">Cell outer membrane</location>
    </subcellularLocation>
    <subcellularLocation>
        <location evidence="1">Membrane</location>
    </subcellularLocation>
</comment>
<comment type="similarity">
    <text evidence="8">Belongs to the BamA family.</text>
</comment>
<comment type="caution">
    <text evidence="11">The sequence shown here is derived from an EMBL/GenBank/DDBJ whole genome shotgun (WGS) entry which is preliminary data.</text>
</comment>
<keyword evidence="4 8" id="KW-0732">Signal</keyword>
<dbReference type="PANTHER" id="PTHR12815:SF47">
    <property type="entry name" value="TRANSLOCATION AND ASSEMBLY MODULE SUBUNIT TAMA"/>
    <property type="match status" value="1"/>
</dbReference>
<dbReference type="Proteomes" id="UP000268016">
    <property type="component" value="Unassembled WGS sequence"/>
</dbReference>
<evidence type="ECO:0000313" key="12">
    <source>
        <dbReference type="Proteomes" id="UP000268016"/>
    </source>
</evidence>
<dbReference type="InterPro" id="IPR039910">
    <property type="entry name" value="D15-like"/>
</dbReference>
<dbReference type="AlphaFoldDB" id="A0A3N2R9Q3"/>
<dbReference type="InterPro" id="IPR000184">
    <property type="entry name" value="Bac_surfAg_D15"/>
</dbReference>
<proteinExistence type="inferred from homology"/>
<dbReference type="Gene3D" id="2.40.160.50">
    <property type="entry name" value="membrane protein fhac: a member of the omp85/tpsb transporter family"/>
    <property type="match status" value="1"/>
</dbReference>
<evidence type="ECO:0000256" key="8">
    <source>
        <dbReference type="HAMAP-Rule" id="MF_01430"/>
    </source>
</evidence>
<dbReference type="PIRSF" id="PIRSF006076">
    <property type="entry name" value="OM_assembly_OMP85"/>
    <property type="match status" value="1"/>
</dbReference>
<dbReference type="Pfam" id="PF07244">
    <property type="entry name" value="POTRA"/>
    <property type="match status" value="5"/>
</dbReference>
<dbReference type="GO" id="GO:0051205">
    <property type="term" value="P:protein insertion into membrane"/>
    <property type="evidence" value="ECO:0007669"/>
    <property type="project" value="UniProtKB-UniRule"/>
</dbReference>
<dbReference type="HAMAP" id="MF_01430">
    <property type="entry name" value="OM_assembly_BamA"/>
    <property type="match status" value="1"/>
</dbReference>
<keyword evidence="6 8" id="KW-0472">Membrane</keyword>
<dbReference type="PANTHER" id="PTHR12815">
    <property type="entry name" value="SORTING AND ASSEMBLY MACHINERY SAMM50 PROTEIN FAMILY MEMBER"/>
    <property type="match status" value="1"/>
</dbReference>
<comment type="function">
    <text evidence="8">Part of the outer membrane protein assembly complex, which is involved in assembly and insertion of beta-barrel proteins into the outer membrane.</text>
</comment>
<dbReference type="OrthoDB" id="9803054at2"/>
<keyword evidence="3 8" id="KW-0812">Transmembrane</keyword>
<comment type="subunit">
    <text evidence="8">Part of the Bam complex.</text>
</comment>
<gene>
    <name evidence="8 11" type="primary">bamA</name>
    <name evidence="11" type="ORF">EAT49_02090</name>
</gene>
<keyword evidence="5 8" id="KW-0677">Repeat</keyword>